<evidence type="ECO:0008006" key="3">
    <source>
        <dbReference type="Google" id="ProtNLM"/>
    </source>
</evidence>
<dbReference type="PANTHER" id="PTHR40036:SF1">
    <property type="entry name" value="MACROCIN O-METHYLTRANSFERASE"/>
    <property type="match status" value="1"/>
</dbReference>
<dbReference type="RefSeq" id="WP_143424940.1">
    <property type="nucleotide sequence ID" value="NZ_FZOO01000002.1"/>
</dbReference>
<accession>A0A239C084</accession>
<dbReference type="Proteomes" id="UP000198373">
    <property type="component" value="Unassembled WGS sequence"/>
</dbReference>
<gene>
    <name evidence="1" type="ORF">SAMN06893096_102175</name>
</gene>
<evidence type="ECO:0000313" key="2">
    <source>
        <dbReference type="Proteomes" id="UP000198373"/>
    </source>
</evidence>
<name>A0A239C084_9ACTN</name>
<reference evidence="2" key="1">
    <citation type="submission" date="2017-06" db="EMBL/GenBank/DDBJ databases">
        <authorList>
            <person name="Varghese N."/>
            <person name="Submissions S."/>
        </authorList>
    </citation>
    <scope>NUCLEOTIDE SEQUENCE [LARGE SCALE GENOMIC DNA]</scope>
    <source>
        <strain evidence="2">DSM 46839</strain>
    </source>
</reference>
<proteinExistence type="predicted"/>
<dbReference type="AlphaFoldDB" id="A0A239C084"/>
<dbReference type="InterPro" id="IPR008884">
    <property type="entry name" value="TylF_MeTrfase"/>
</dbReference>
<dbReference type="EMBL" id="FZOO01000002">
    <property type="protein sequence ID" value="SNS13566.1"/>
    <property type="molecule type" value="Genomic_DNA"/>
</dbReference>
<sequence length="275" mass="30740">MADPRSRPTVVVRDVSPSTDCSTIVSRSHLQVLLARSPIPPEVLLDNLALYMPRTAIVDAIAMGDLYRRILCVPGTVMEFGTRWGRRLPLFVALRELYEPYDYTRRIVGFDTFSGFPRVHVNDGGHPEIHAGSMSTATGYAEHLSRVLEAHEEQTALPHIRRVEVRAGDVVDTVPDYLRDYPETLVSLAYFDLDLYEPTRACMSAIRSRLVPGSILAFDELAHHNFPGETLAVLDELGLRWGAVEKLPHHRGPTIVTVATPPSRPTCRAEHERSV</sequence>
<keyword evidence="2" id="KW-1185">Reference proteome</keyword>
<protein>
    <recommendedName>
        <fullName evidence="3">Macrocin-O-methyltransferase (TylF)</fullName>
    </recommendedName>
</protein>
<dbReference type="PANTHER" id="PTHR40036">
    <property type="entry name" value="MACROCIN O-METHYLTRANSFERASE"/>
    <property type="match status" value="1"/>
</dbReference>
<dbReference type="InterPro" id="IPR029063">
    <property type="entry name" value="SAM-dependent_MTases_sf"/>
</dbReference>
<dbReference type="SUPFAM" id="SSF53335">
    <property type="entry name" value="S-adenosyl-L-methionine-dependent methyltransferases"/>
    <property type="match status" value="1"/>
</dbReference>
<dbReference type="Gene3D" id="3.40.50.150">
    <property type="entry name" value="Vaccinia Virus protein VP39"/>
    <property type="match status" value="1"/>
</dbReference>
<evidence type="ECO:0000313" key="1">
    <source>
        <dbReference type="EMBL" id="SNS13566.1"/>
    </source>
</evidence>
<dbReference type="OrthoDB" id="7056009at2"/>
<organism evidence="1 2">
    <name type="scientific">Geodermatophilus pulveris</name>
    <dbReference type="NCBI Taxonomy" id="1564159"/>
    <lineage>
        <taxon>Bacteria</taxon>
        <taxon>Bacillati</taxon>
        <taxon>Actinomycetota</taxon>
        <taxon>Actinomycetes</taxon>
        <taxon>Geodermatophilales</taxon>
        <taxon>Geodermatophilaceae</taxon>
        <taxon>Geodermatophilus</taxon>
    </lineage>
</organism>